<evidence type="ECO:0000313" key="3">
    <source>
        <dbReference type="EMBL" id="SNX45951.1"/>
    </source>
</evidence>
<reference evidence="4" key="1">
    <citation type="submission" date="2016-09" db="EMBL/GenBank/DDBJ databases">
        <authorList>
            <person name="Varghese N."/>
            <person name="Submissions S."/>
        </authorList>
    </citation>
    <scope>NUCLEOTIDE SEQUENCE [LARGE SCALE GENOMIC DNA]</scope>
    <source>
        <strain evidence="4">ANC 4466</strain>
    </source>
</reference>
<dbReference type="EMBL" id="OANT01000007">
    <property type="protein sequence ID" value="SNX45951.1"/>
    <property type="molecule type" value="Genomic_DNA"/>
</dbReference>
<keyword evidence="4" id="KW-1185">Reference proteome</keyword>
<gene>
    <name evidence="3" type="ORF">SAMN05421731_10738</name>
</gene>
<dbReference type="Pfam" id="PF09084">
    <property type="entry name" value="NMT1"/>
    <property type="match status" value="1"/>
</dbReference>
<feature type="transmembrane region" description="Helical" evidence="1">
    <location>
        <begin position="10"/>
        <end position="27"/>
    </location>
</feature>
<sequence>MANSIKNRKYFWVIPLLIVLIILFLIFKPKNSSEKTVNSNQPASHVSVIRIAVPDLSSSDRHSSGTALIDNIYLNKLLEKEFDKDQIKIEWQFFKGAGPVINEALANQQLDFAFLGDLAAIIGKANQIDTRLLVATVRQSNGYLAVQPNQGYDSLEKLKGKRIAVWQGTASQLSFNQFIHQYGFNEKDFRIINLDPPAMNAALVAKQIDAGWGSLSVLALQQKGIVEIPLSSKQGDGQAGTTEAGLVGRSAFIQQSPELTQRLVNIVLKSAHWVAQPENREAAIELVANNANYPVALYALGFKDQDFKVVHSPLLDQAYIDHYRQGVDSALKAQLIRQTFDVDQWVDHQFVDQGIKQLGYENVW</sequence>
<organism evidence="3 4">
    <name type="scientific">Acinetobacter puyangensis</name>
    <dbReference type="NCBI Taxonomy" id="1096779"/>
    <lineage>
        <taxon>Bacteria</taxon>
        <taxon>Pseudomonadati</taxon>
        <taxon>Pseudomonadota</taxon>
        <taxon>Gammaproteobacteria</taxon>
        <taxon>Moraxellales</taxon>
        <taxon>Moraxellaceae</taxon>
        <taxon>Acinetobacter</taxon>
    </lineage>
</organism>
<proteinExistence type="predicted"/>
<dbReference type="Gene3D" id="3.40.190.10">
    <property type="entry name" value="Periplasmic binding protein-like II"/>
    <property type="match status" value="2"/>
</dbReference>
<protein>
    <submittedName>
        <fullName evidence="3">Sulfonate transport system substrate-binding protein</fullName>
    </submittedName>
</protein>
<name>A0A240EBN4_9GAMM</name>
<keyword evidence="1" id="KW-0812">Transmembrane</keyword>
<dbReference type="InterPro" id="IPR015168">
    <property type="entry name" value="SsuA/THI5"/>
</dbReference>
<dbReference type="AlphaFoldDB" id="A0A240EBN4"/>
<feature type="domain" description="SsuA/THI5-like" evidence="2">
    <location>
        <begin position="102"/>
        <end position="278"/>
    </location>
</feature>
<evidence type="ECO:0000256" key="1">
    <source>
        <dbReference type="SAM" id="Phobius"/>
    </source>
</evidence>
<keyword evidence="1" id="KW-1133">Transmembrane helix</keyword>
<dbReference type="OrthoDB" id="9780180at2"/>
<accession>A0A240EBN4</accession>
<dbReference type="SUPFAM" id="SSF53850">
    <property type="entry name" value="Periplasmic binding protein-like II"/>
    <property type="match status" value="1"/>
</dbReference>
<dbReference type="RefSeq" id="WP_097079708.1">
    <property type="nucleotide sequence ID" value="NZ_BAABHT010000016.1"/>
</dbReference>
<dbReference type="PANTHER" id="PTHR30024">
    <property type="entry name" value="ALIPHATIC SULFONATES-BINDING PROTEIN-RELATED"/>
    <property type="match status" value="1"/>
</dbReference>
<evidence type="ECO:0000259" key="2">
    <source>
        <dbReference type="Pfam" id="PF09084"/>
    </source>
</evidence>
<dbReference type="Proteomes" id="UP000219042">
    <property type="component" value="Unassembled WGS sequence"/>
</dbReference>
<evidence type="ECO:0000313" key="4">
    <source>
        <dbReference type="Proteomes" id="UP000219042"/>
    </source>
</evidence>
<keyword evidence="1" id="KW-0472">Membrane</keyword>
<dbReference type="PANTHER" id="PTHR30024:SF21">
    <property type="entry name" value="ABC TRANSPORTER SUBSTRATE-BINDING PROTEIN"/>
    <property type="match status" value="1"/>
</dbReference>